<protein>
    <submittedName>
        <fullName evidence="3">Uncharacterized protein</fullName>
    </submittedName>
</protein>
<feature type="transmembrane region" description="Helical" evidence="2">
    <location>
        <begin position="46"/>
        <end position="64"/>
    </location>
</feature>
<keyword evidence="2" id="KW-0472">Membrane</keyword>
<dbReference type="EMBL" id="JAPZBQ010000006">
    <property type="protein sequence ID" value="KAJ5322424.1"/>
    <property type="molecule type" value="Genomic_DNA"/>
</dbReference>
<evidence type="ECO:0000256" key="1">
    <source>
        <dbReference type="SAM" id="MobiDB-lite"/>
    </source>
</evidence>
<reference evidence="3" key="2">
    <citation type="journal article" date="2023" name="IMA Fungus">
        <title>Comparative genomic study of the Penicillium genus elucidates a diverse pangenome and 15 lateral gene transfer events.</title>
        <authorList>
            <person name="Petersen C."/>
            <person name="Sorensen T."/>
            <person name="Nielsen M.R."/>
            <person name="Sondergaard T.E."/>
            <person name="Sorensen J.L."/>
            <person name="Fitzpatrick D.A."/>
            <person name="Frisvad J.C."/>
            <person name="Nielsen K.L."/>
        </authorList>
    </citation>
    <scope>NUCLEOTIDE SEQUENCE</scope>
    <source>
        <strain evidence="3">IBT 35673</strain>
    </source>
</reference>
<gene>
    <name evidence="3" type="ORF">N7452_010713</name>
</gene>
<evidence type="ECO:0000313" key="4">
    <source>
        <dbReference type="Proteomes" id="UP001147695"/>
    </source>
</evidence>
<accession>A0A9W9Q165</accession>
<reference evidence="3" key="1">
    <citation type="submission" date="2022-12" db="EMBL/GenBank/DDBJ databases">
        <authorList>
            <person name="Petersen C."/>
        </authorList>
    </citation>
    <scope>NUCLEOTIDE SEQUENCE</scope>
    <source>
        <strain evidence="3">IBT 35673</strain>
    </source>
</reference>
<feature type="region of interest" description="Disordered" evidence="1">
    <location>
        <begin position="81"/>
        <end position="114"/>
    </location>
</feature>
<evidence type="ECO:0000256" key="2">
    <source>
        <dbReference type="SAM" id="Phobius"/>
    </source>
</evidence>
<dbReference type="Proteomes" id="UP001147695">
    <property type="component" value="Unassembled WGS sequence"/>
</dbReference>
<name>A0A9W9Q165_PENBR</name>
<dbReference type="AlphaFoldDB" id="A0A9W9Q165"/>
<sequence length="114" mass="12575">MSFVTSPIAEEAVSKLASTPQPEIGPDSAEKSSLSFLARYASANELWPIILLGLFTYIVIRLIMAGDRVLNHEIDRYIARNPAEESVEPSQNLEEEEPVESGHESEESVESGQE</sequence>
<keyword evidence="2" id="KW-0812">Transmembrane</keyword>
<organism evidence="3 4">
    <name type="scientific">Penicillium brevicompactum</name>
    <dbReference type="NCBI Taxonomy" id="5074"/>
    <lineage>
        <taxon>Eukaryota</taxon>
        <taxon>Fungi</taxon>
        <taxon>Dikarya</taxon>
        <taxon>Ascomycota</taxon>
        <taxon>Pezizomycotina</taxon>
        <taxon>Eurotiomycetes</taxon>
        <taxon>Eurotiomycetidae</taxon>
        <taxon>Eurotiales</taxon>
        <taxon>Aspergillaceae</taxon>
        <taxon>Penicillium</taxon>
    </lineage>
</organism>
<proteinExistence type="predicted"/>
<keyword evidence="2" id="KW-1133">Transmembrane helix</keyword>
<comment type="caution">
    <text evidence="3">The sequence shown here is derived from an EMBL/GenBank/DDBJ whole genome shotgun (WGS) entry which is preliminary data.</text>
</comment>
<evidence type="ECO:0000313" key="3">
    <source>
        <dbReference type="EMBL" id="KAJ5322424.1"/>
    </source>
</evidence>